<dbReference type="EMBL" id="HBUF01574937">
    <property type="protein sequence ID" value="CAG6767944.1"/>
    <property type="molecule type" value="Transcribed_RNA"/>
</dbReference>
<evidence type="ECO:0000256" key="1">
    <source>
        <dbReference type="SAM" id="Phobius"/>
    </source>
</evidence>
<name>A0A8D9AJZ7_9HEMI</name>
<keyword evidence="1" id="KW-0812">Transmembrane</keyword>
<proteinExistence type="predicted"/>
<keyword evidence="1" id="KW-0472">Membrane</keyword>
<evidence type="ECO:0000313" key="2">
    <source>
        <dbReference type="EMBL" id="CAG6767944.1"/>
    </source>
</evidence>
<reference evidence="2" key="1">
    <citation type="submission" date="2021-05" db="EMBL/GenBank/DDBJ databases">
        <authorList>
            <person name="Alioto T."/>
            <person name="Alioto T."/>
            <person name="Gomez Garrido J."/>
        </authorList>
    </citation>
    <scope>NUCLEOTIDE SEQUENCE</scope>
</reference>
<sequence length="115" mass="13704">MFRLVKHRVRCEILPYLFLVPGNLFIFHKCLQLLHIKRAFPTIHVQFVSEFRHFVFYSIVSFLAGFNCCFGQYLLSFCPVLIVRLTCLNCRYFKTLNCPFGLFNTMPIFFWLGSF</sequence>
<dbReference type="AlphaFoldDB" id="A0A8D9AJZ7"/>
<protein>
    <submittedName>
        <fullName evidence="2">Uncharacterized protein</fullName>
    </submittedName>
</protein>
<feature type="transmembrane region" description="Helical" evidence="1">
    <location>
        <begin position="54"/>
        <end position="83"/>
    </location>
</feature>
<accession>A0A8D9AJZ7</accession>
<feature type="transmembrane region" description="Helical" evidence="1">
    <location>
        <begin position="95"/>
        <end position="113"/>
    </location>
</feature>
<organism evidence="2">
    <name type="scientific">Cacopsylla melanoneura</name>
    <dbReference type="NCBI Taxonomy" id="428564"/>
    <lineage>
        <taxon>Eukaryota</taxon>
        <taxon>Metazoa</taxon>
        <taxon>Ecdysozoa</taxon>
        <taxon>Arthropoda</taxon>
        <taxon>Hexapoda</taxon>
        <taxon>Insecta</taxon>
        <taxon>Pterygota</taxon>
        <taxon>Neoptera</taxon>
        <taxon>Paraneoptera</taxon>
        <taxon>Hemiptera</taxon>
        <taxon>Sternorrhyncha</taxon>
        <taxon>Psylloidea</taxon>
        <taxon>Psyllidae</taxon>
        <taxon>Psyllinae</taxon>
        <taxon>Cacopsylla</taxon>
    </lineage>
</organism>
<keyword evidence="1" id="KW-1133">Transmembrane helix</keyword>
<feature type="transmembrane region" description="Helical" evidence="1">
    <location>
        <begin position="12"/>
        <end position="34"/>
    </location>
</feature>